<evidence type="ECO:0000313" key="2">
    <source>
        <dbReference type="EMBL" id="SIO08122.1"/>
    </source>
</evidence>
<evidence type="ECO:0000256" key="1">
    <source>
        <dbReference type="SAM" id="Phobius"/>
    </source>
</evidence>
<organism evidence="2 3">
    <name type="scientific">Carnobacterium alterfunditum</name>
    <dbReference type="NCBI Taxonomy" id="28230"/>
    <lineage>
        <taxon>Bacteria</taxon>
        <taxon>Bacillati</taxon>
        <taxon>Bacillota</taxon>
        <taxon>Bacilli</taxon>
        <taxon>Lactobacillales</taxon>
        <taxon>Carnobacteriaceae</taxon>
        <taxon>Carnobacterium</taxon>
    </lineage>
</organism>
<dbReference type="AlphaFoldDB" id="A0A1N6GL43"/>
<keyword evidence="1" id="KW-0812">Transmembrane</keyword>
<evidence type="ECO:0000313" key="3">
    <source>
        <dbReference type="Proteomes" id="UP000184758"/>
    </source>
</evidence>
<keyword evidence="1" id="KW-0472">Membrane</keyword>
<feature type="transmembrane region" description="Helical" evidence="1">
    <location>
        <begin position="45"/>
        <end position="65"/>
    </location>
</feature>
<keyword evidence="3" id="KW-1185">Reference proteome</keyword>
<name>A0A1N6GL43_9LACT</name>
<feature type="transmembrane region" description="Helical" evidence="1">
    <location>
        <begin position="6"/>
        <end position="24"/>
    </location>
</feature>
<dbReference type="Proteomes" id="UP000184758">
    <property type="component" value="Unassembled WGS sequence"/>
</dbReference>
<gene>
    <name evidence="2" type="ORF">SAMN05878443_1283</name>
</gene>
<feature type="transmembrane region" description="Helical" evidence="1">
    <location>
        <begin position="71"/>
        <end position="89"/>
    </location>
</feature>
<protein>
    <recommendedName>
        <fullName evidence="4">DUF3784 domain-containing protein</fullName>
    </recommendedName>
</protein>
<accession>A0A1N6GL43</accession>
<reference evidence="3" key="1">
    <citation type="submission" date="2016-11" db="EMBL/GenBank/DDBJ databases">
        <authorList>
            <person name="Varghese N."/>
            <person name="Submissions S."/>
        </authorList>
    </citation>
    <scope>NUCLEOTIDE SEQUENCE [LARGE SCALE GENOMIC DNA]</scope>
    <source>
        <strain evidence="3">313</strain>
    </source>
</reference>
<proteinExistence type="predicted"/>
<sequence length="93" mass="10798">MLLSVLFFIFSLLLIYAAYFFYTGKAVVLLPNTSKEIPSKKMTFFKLYGALFFIGGLGSLILVFFHPNWLAFSVLLFVMLTMLFFIFNLNKRM</sequence>
<evidence type="ECO:0008006" key="4">
    <source>
        <dbReference type="Google" id="ProtNLM"/>
    </source>
</evidence>
<keyword evidence="1" id="KW-1133">Transmembrane helix</keyword>
<dbReference type="EMBL" id="FSRN01000001">
    <property type="protein sequence ID" value="SIO08122.1"/>
    <property type="molecule type" value="Genomic_DNA"/>
</dbReference>